<evidence type="ECO:0000259" key="1">
    <source>
        <dbReference type="Pfam" id="PF01370"/>
    </source>
</evidence>
<comment type="caution">
    <text evidence="3">The sequence shown here is derived from an EMBL/GenBank/DDBJ whole genome shotgun (WGS) entry which is preliminary data.</text>
</comment>
<dbReference type="NCBIfam" id="NF047837">
    <property type="entry name" value="UDPAcbARedWbcJ"/>
    <property type="match status" value="1"/>
</dbReference>
<dbReference type="Proteomes" id="UP000522313">
    <property type="component" value="Unassembled WGS sequence"/>
</dbReference>
<dbReference type="Gene3D" id="3.40.50.720">
    <property type="entry name" value="NAD(P)-binding Rossmann-like Domain"/>
    <property type="match status" value="1"/>
</dbReference>
<dbReference type="Pfam" id="PF14667">
    <property type="entry name" value="Polysacc_synt_C"/>
    <property type="match status" value="1"/>
</dbReference>
<proteinExistence type="predicted"/>
<feature type="domain" description="Capsular polysaccharide assembling protein CapF C-terminal" evidence="2">
    <location>
        <begin position="255"/>
        <end position="365"/>
    </location>
</feature>
<dbReference type="InterPro" id="IPR050177">
    <property type="entry name" value="Lipid_A_modif_metabolic_enz"/>
</dbReference>
<dbReference type="InterPro" id="IPR036291">
    <property type="entry name" value="NAD(P)-bd_dom_sf"/>
</dbReference>
<keyword evidence="3" id="KW-0560">Oxidoreductase</keyword>
<name>A0A7X0JEL6_9SPHN</name>
<evidence type="ECO:0000313" key="3">
    <source>
        <dbReference type="EMBL" id="MBB6505242.1"/>
    </source>
</evidence>
<dbReference type="RefSeq" id="WP_311770330.1">
    <property type="nucleotide sequence ID" value="NZ_JACHBT010000011.1"/>
</dbReference>
<reference evidence="3 4" key="2">
    <citation type="submission" date="2020-08" db="EMBL/GenBank/DDBJ databases">
        <authorList>
            <person name="Partida-Martinez L."/>
            <person name="Huntemann M."/>
            <person name="Clum A."/>
            <person name="Wang J."/>
            <person name="Palaniappan K."/>
            <person name="Ritter S."/>
            <person name="Chen I.-M."/>
            <person name="Stamatis D."/>
            <person name="Reddy T."/>
            <person name="O'Malley R."/>
            <person name="Daum C."/>
            <person name="Shapiro N."/>
            <person name="Ivanova N."/>
            <person name="Kyrpides N."/>
            <person name="Woyke T."/>
        </authorList>
    </citation>
    <scope>NUCLEOTIDE SEQUENCE [LARGE SCALE GENOMIC DNA]</scope>
    <source>
        <strain evidence="3 4">AS3.13</strain>
    </source>
</reference>
<organism evidence="3 4">
    <name type="scientific">Sphingomonas endophytica</name>
    <dbReference type="NCBI Taxonomy" id="869719"/>
    <lineage>
        <taxon>Bacteria</taxon>
        <taxon>Pseudomonadati</taxon>
        <taxon>Pseudomonadota</taxon>
        <taxon>Alphaproteobacteria</taxon>
        <taxon>Sphingomonadales</taxon>
        <taxon>Sphingomonadaceae</taxon>
        <taxon>Sphingomonas</taxon>
    </lineage>
</organism>
<gene>
    <name evidence="3" type="ORF">F4693_002230</name>
</gene>
<evidence type="ECO:0000313" key="4">
    <source>
        <dbReference type="Proteomes" id="UP000522313"/>
    </source>
</evidence>
<dbReference type="Pfam" id="PF01370">
    <property type="entry name" value="Epimerase"/>
    <property type="match status" value="1"/>
</dbReference>
<accession>A0A7X0JEL6</accession>
<dbReference type="InterPro" id="IPR011051">
    <property type="entry name" value="RmlC_Cupin_sf"/>
</dbReference>
<dbReference type="InterPro" id="IPR014710">
    <property type="entry name" value="RmlC-like_jellyroll"/>
</dbReference>
<dbReference type="SUPFAM" id="SSF51735">
    <property type="entry name" value="NAD(P)-binding Rossmann-fold domains"/>
    <property type="match status" value="1"/>
</dbReference>
<protein>
    <submittedName>
        <fullName evidence="3">UDP-2-acetamido-2,6-beta-L-arabino-hexul-4-ose reductase</fullName>
        <ecNumber evidence="3">1.1.1.367</ecNumber>
    </submittedName>
</protein>
<dbReference type="PANTHER" id="PTHR43245">
    <property type="entry name" value="BIFUNCTIONAL POLYMYXIN RESISTANCE PROTEIN ARNA"/>
    <property type="match status" value="1"/>
</dbReference>
<dbReference type="InterPro" id="IPR029303">
    <property type="entry name" value="CapF_C"/>
</dbReference>
<evidence type="ECO:0000259" key="2">
    <source>
        <dbReference type="Pfam" id="PF14667"/>
    </source>
</evidence>
<dbReference type="InterPro" id="IPR001509">
    <property type="entry name" value="Epimerase_deHydtase"/>
</dbReference>
<dbReference type="Gene3D" id="2.60.120.10">
    <property type="entry name" value="Jelly Rolls"/>
    <property type="match status" value="1"/>
</dbReference>
<dbReference type="EMBL" id="JACHBT010000011">
    <property type="protein sequence ID" value="MBB6505242.1"/>
    <property type="molecule type" value="Genomic_DNA"/>
</dbReference>
<dbReference type="EC" id="1.1.1.367" evidence="3"/>
<feature type="domain" description="NAD-dependent epimerase/dehydratase" evidence="1">
    <location>
        <begin position="6"/>
        <end position="188"/>
    </location>
</feature>
<dbReference type="PANTHER" id="PTHR43245:SF55">
    <property type="entry name" value="NAD(P)-BINDING DOMAIN-CONTAINING PROTEIN"/>
    <property type="match status" value="1"/>
</dbReference>
<dbReference type="CDD" id="cd07007">
    <property type="entry name" value="cupin_CapF-like_C"/>
    <property type="match status" value="1"/>
</dbReference>
<dbReference type="SUPFAM" id="SSF51182">
    <property type="entry name" value="RmlC-like cupins"/>
    <property type="match status" value="1"/>
</dbReference>
<dbReference type="AlphaFoldDB" id="A0A7X0JEL6"/>
<reference evidence="3 4" key="1">
    <citation type="submission" date="2020-08" db="EMBL/GenBank/DDBJ databases">
        <title>The Agave Microbiome: Exploring the role of microbial communities in plant adaptations to desert environments.</title>
        <authorList>
            <person name="Partida-Martinez L.P."/>
        </authorList>
    </citation>
    <scope>NUCLEOTIDE SEQUENCE [LARGE SCALE GENOMIC DNA]</scope>
    <source>
        <strain evidence="3 4">AS3.13</strain>
    </source>
</reference>
<sequence>MTIGTILVTGADGFIGRNLVLRLTEVGYRPIAITRASTASQLADGITQADAVVHLAGANRPQDPAEFMAINRDASAALADAIVAGGRALPVIVASSSRAGEDSDYGHSKLAGEQALAALGERIGAAVHVFRLPNVFGKWARPDYNSAVATFCHRIARGTPIDIHDPAAPLRLVYVDDVVAAFLAILSDAPPAGQHEVSPMYDTTVGAVADTIRGYAATRATGIIGPVGTGLERALYATYVSHLSPESFSYPITTHSDPRGAFAEMLKTIDSGQFSVFNAHPGVTRGGHYHHTKTEKFLIVHGRARFRFRHMITGDFHELDTSGDELRIVETVPGWAHDVTNIGDELMISLLWANEIFDRQKPDTIAAAVGA</sequence>
<dbReference type="GO" id="GO:0016491">
    <property type="term" value="F:oxidoreductase activity"/>
    <property type="evidence" value="ECO:0007669"/>
    <property type="project" value="UniProtKB-KW"/>
</dbReference>